<reference evidence="1" key="1">
    <citation type="journal article" date="2014" name="Int. J. Syst. Evol. Microbiol.">
        <title>Complete genome sequence of Corynebacterium casei LMG S-19264T (=DSM 44701T), isolated from a smear-ripened cheese.</title>
        <authorList>
            <consortium name="US DOE Joint Genome Institute (JGI-PGF)"/>
            <person name="Walter F."/>
            <person name="Albersmeier A."/>
            <person name="Kalinowski J."/>
            <person name="Ruckert C."/>
        </authorList>
    </citation>
    <scope>NUCLEOTIDE SEQUENCE</scope>
    <source>
        <strain evidence="1">KCTC 23430</strain>
    </source>
</reference>
<evidence type="ECO:0000313" key="2">
    <source>
        <dbReference type="Proteomes" id="UP000644693"/>
    </source>
</evidence>
<gene>
    <name evidence="1" type="primary">sixA</name>
    <name evidence="1" type="ORF">GCM10007053_09200</name>
</gene>
<evidence type="ECO:0000313" key="1">
    <source>
        <dbReference type="EMBL" id="GHD29127.1"/>
    </source>
</evidence>
<dbReference type="SUPFAM" id="SSF53254">
    <property type="entry name" value="Phosphoglycerate mutase-like"/>
    <property type="match status" value="1"/>
</dbReference>
<accession>A0A919CIZ2</accession>
<dbReference type="InterPro" id="IPR013078">
    <property type="entry name" value="His_Pase_superF_clade-1"/>
</dbReference>
<dbReference type="Gene3D" id="3.40.50.1240">
    <property type="entry name" value="Phosphoglycerate mutase-like"/>
    <property type="match status" value="1"/>
</dbReference>
<sequence>MLITIWRHGEAGSARSDRQRELTSSGASALITGVGQFVRALEARALPQPSEVWCSPWCRTRQTASILQQQGLLPAMDESRLQPGASISAVADWLNASVDYSDERHILLVSHQPFVSQLIDYLLGDTRVAPLSPGGFACLRAPVVAPAMADCLFWALPPYYGAMQ</sequence>
<dbReference type="Proteomes" id="UP000644693">
    <property type="component" value="Unassembled WGS sequence"/>
</dbReference>
<dbReference type="EMBL" id="BMYM01000001">
    <property type="protein sequence ID" value="GHD29127.1"/>
    <property type="molecule type" value="Genomic_DNA"/>
</dbReference>
<name>A0A919CIZ2_9GAMM</name>
<dbReference type="InterPro" id="IPR029033">
    <property type="entry name" value="His_PPase_superfam"/>
</dbReference>
<dbReference type="AlphaFoldDB" id="A0A919CIZ2"/>
<dbReference type="RefSeq" id="WP_189475555.1">
    <property type="nucleotide sequence ID" value="NZ_BMYM01000001.1"/>
</dbReference>
<proteinExistence type="predicted"/>
<protein>
    <submittedName>
        <fullName evidence="1">Phosphohistidine phosphatase SixA</fullName>
    </submittedName>
</protein>
<keyword evidence="2" id="KW-1185">Reference proteome</keyword>
<organism evidence="1 2">
    <name type="scientific">Parahalioglobus pacificus</name>
    <dbReference type="NCBI Taxonomy" id="930806"/>
    <lineage>
        <taxon>Bacteria</taxon>
        <taxon>Pseudomonadati</taxon>
        <taxon>Pseudomonadota</taxon>
        <taxon>Gammaproteobacteria</taxon>
        <taxon>Cellvibrionales</taxon>
        <taxon>Halieaceae</taxon>
        <taxon>Parahalioglobus</taxon>
    </lineage>
</organism>
<dbReference type="CDD" id="cd07067">
    <property type="entry name" value="HP_PGM_like"/>
    <property type="match status" value="1"/>
</dbReference>
<comment type="caution">
    <text evidence="1">The sequence shown here is derived from an EMBL/GenBank/DDBJ whole genome shotgun (WGS) entry which is preliminary data.</text>
</comment>
<reference evidence="1" key="2">
    <citation type="submission" date="2020-09" db="EMBL/GenBank/DDBJ databases">
        <authorList>
            <person name="Sun Q."/>
            <person name="Kim S."/>
        </authorList>
    </citation>
    <scope>NUCLEOTIDE SEQUENCE</scope>
    <source>
        <strain evidence="1">KCTC 23430</strain>
    </source>
</reference>